<gene>
    <name evidence="1" type="ORF">WAX74_19085</name>
</gene>
<accession>A0ABU8F9N4</accession>
<proteinExistence type="predicted"/>
<protein>
    <submittedName>
        <fullName evidence="1">DUF2225 domain-containing protein</fullName>
    </submittedName>
</protein>
<reference evidence="1 2" key="1">
    <citation type="submission" date="2024-01" db="EMBL/GenBank/DDBJ databases">
        <title>Seven novel Bacillus-like species.</title>
        <authorList>
            <person name="Liu G."/>
        </authorList>
    </citation>
    <scope>NUCLEOTIDE SEQUENCE [LARGE SCALE GENOMIC DNA]</scope>
    <source>
        <strain evidence="1 2">FJAT-51614</strain>
    </source>
</reference>
<dbReference type="Proteomes" id="UP001364890">
    <property type="component" value="Unassembled WGS sequence"/>
</dbReference>
<name>A0ABU8F9N4_9BACI</name>
<evidence type="ECO:0000313" key="2">
    <source>
        <dbReference type="Proteomes" id="UP001364890"/>
    </source>
</evidence>
<sequence>MEITPYYLKDIECLHCKKKFKSTKVRSKFIKVESHETDFQPIYQNKEVNPLLYNIFVCEHCGFSFTDDYTKYFAPGVKEIIQAEVANKWVPHSLGDVRTLAEGIMAYKLGIHCGTLKKEKFINIAGLALRTAWLYRLQQNQDQEQRFMKIARDRYADSYSNDDYNGTQMTETRVLYLIAELSRRIGDIEYATRYFSKVIEKQSTSIEPKVIEMAKERWQEIRENKEKEALV</sequence>
<dbReference type="InterPro" id="IPR018708">
    <property type="entry name" value="DUF2225"/>
</dbReference>
<organism evidence="1 2">
    <name type="scientific">Psychrobacillus mangrovi</name>
    <dbReference type="NCBI Taxonomy" id="3117745"/>
    <lineage>
        <taxon>Bacteria</taxon>
        <taxon>Bacillati</taxon>
        <taxon>Bacillota</taxon>
        <taxon>Bacilli</taxon>
        <taxon>Bacillales</taxon>
        <taxon>Bacillaceae</taxon>
        <taxon>Psychrobacillus</taxon>
    </lineage>
</organism>
<dbReference type="EMBL" id="JBAWSY010000026">
    <property type="protein sequence ID" value="MEI4771726.1"/>
    <property type="molecule type" value="Genomic_DNA"/>
</dbReference>
<dbReference type="RefSeq" id="WP_336499276.1">
    <property type="nucleotide sequence ID" value="NZ_JBAWSY010000026.1"/>
</dbReference>
<keyword evidence="2" id="KW-1185">Reference proteome</keyword>
<dbReference type="Pfam" id="PF09986">
    <property type="entry name" value="DUF2225"/>
    <property type="match status" value="1"/>
</dbReference>
<comment type="caution">
    <text evidence="1">The sequence shown here is derived from an EMBL/GenBank/DDBJ whole genome shotgun (WGS) entry which is preliminary data.</text>
</comment>
<evidence type="ECO:0000313" key="1">
    <source>
        <dbReference type="EMBL" id="MEI4771726.1"/>
    </source>
</evidence>